<evidence type="ECO:0000313" key="2">
    <source>
        <dbReference type="EMBL" id="KAL0059893.1"/>
    </source>
</evidence>
<dbReference type="EMBL" id="JBBXMP010000201">
    <property type="protein sequence ID" value="KAL0059893.1"/>
    <property type="molecule type" value="Genomic_DNA"/>
</dbReference>
<name>A0ABR2ZEZ6_9AGAR</name>
<keyword evidence="1" id="KW-0175">Coiled coil</keyword>
<sequence>MSSTVDANVSDFQHGTDDANGRMKQLELALKERDARLQQQAIDMQERDRVLLQRSAAEQDLRDELATVKQWAVSLKLEGDRYKDRLRQAEEKVQGIEEAVSQERRLTRPLIETAAATIEIETVLKGIERMEAFCNQLLPHVRCICGKTFRDPYT</sequence>
<keyword evidence="3" id="KW-1185">Reference proteome</keyword>
<gene>
    <name evidence="2" type="ORF">AAF712_013308</name>
</gene>
<feature type="coiled-coil region" evidence="1">
    <location>
        <begin position="72"/>
        <end position="106"/>
    </location>
</feature>
<organism evidence="2 3">
    <name type="scientific">Marasmius tenuissimus</name>
    <dbReference type="NCBI Taxonomy" id="585030"/>
    <lineage>
        <taxon>Eukaryota</taxon>
        <taxon>Fungi</taxon>
        <taxon>Dikarya</taxon>
        <taxon>Basidiomycota</taxon>
        <taxon>Agaricomycotina</taxon>
        <taxon>Agaricomycetes</taxon>
        <taxon>Agaricomycetidae</taxon>
        <taxon>Agaricales</taxon>
        <taxon>Marasmiineae</taxon>
        <taxon>Marasmiaceae</taxon>
        <taxon>Marasmius</taxon>
    </lineage>
</organism>
<dbReference type="Proteomes" id="UP001437256">
    <property type="component" value="Unassembled WGS sequence"/>
</dbReference>
<accession>A0ABR2ZEZ6</accession>
<protein>
    <submittedName>
        <fullName evidence="2">Uncharacterized protein</fullName>
    </submittedName>
</protein>
<comment type="caution">
    <text evidence="2">The sequence shown here is derived from an EMBL/GenBank/DDBJ whole genome shotgun (WGS) entry which is preliminary data.</text>
</comment>
<reference evidence="2 3" key="1">
    <citation type="submission" date="2024-05" db="EMBL/GenBank/DDBJ databases">
        <title>A draft genome resource for the thread blight pathogen Marasmius tenuissimus strain MS-2.</title>
        <authorList>
            <person name="Yulfo-Soto G.E."/>
            <person name="Baruah I.K."/>
            <person name="Amoako-Attah I."/>
            <person name="Bukari Y."/>
            <person name="Meinhardt L.W."/>
            <person name="Bailey B.A."/>
            <person name="Cohen S.P."/>
        </authorList>
    </citation>
    <scope>NUCLEOTIDE SEQUENCE [LARGE SCALE GENOMIC DNA]</scope>
    <source>
        <strain evidence="2 3">MS-2</strain>
    </source>
</reference>
<evidence type="ECO:0000313" key="3">
    <source>
        <dbReference type="Proteomes" id="UP001437256"/>
    </source>
</evidence>
<proteinExistence type="predicted"/>
<evidence type="ECO:0000256" key="1">
    <source>
        <dbReference type="SAM" id="Coils"/>
    </source>
</evidence>